<dbReference type="Gene3D" id="2.40.170.20">
    <property type="entry name" value="TonB-dependent receptor, beta-barrel domain"/>
    <property type="match status" value="1"/>
</dbReference>
<dbReference type="AlphaFoldDB" id="A0A1X7I663"/>
<keyword evidence="10" id="KW-1185">Reference proteome</keyword>
<organism evidence="9 10">
    <name type="scientific">Sphingobacterium psychroaquaticum</name>
    <dbReference type="NCBI Taxonomy" id="561061"/>
    <lineage>
        <taxon>Bacteria</taxon>
        <taxon>Pseudomonadati</taxon>
        <taxon>Bacteroidota</taxon>
        <taxon>Sphingobacteriia</taxon>
        <taxon>Sphingobacteriales</taxon>
        <taxon>Sphingobacteriaceae</taxon>
        <taxon>Sphingobacterium</taxon>
    </lineage>
</organism>
<dbReference type="Pfam" id="PF13715">
    <property type="entry name" value="CarbopepD_reg_2"/>
    <property type="match status" value="1"/>
</dbReference>
<dbReference type="SUPFAM" id="SSF56935">
    <property type="entry name" value="Porins"/>
    <property type="match status" value="1"/>
</dbReference>
<dbReference type="PROSITE" id="PS52016">
    <property type="entry name" value="TONB_DEPENDENT_REC_3"/>
    <property type="match status" value="1"/>
</dbReference>
<dbReference type="EMBL" id="FXAU01000001">
    <property type="protein sequence ID" value="SMG09984.1"/>
    <property type="molecule type" value="Genomic_DNA"/>
</dbReference>
<keyword evidence="6 7" id="KW-0998">Cell outer membrane</keyword>
<evidence type="ECO:0000256" key="5">
    <source>
        <dbReference type="ARBA" id="ARBA00023136"/>
    </source>
</evidence>
<dbReference type="InterPro" id="IPR008969">
    <property type="entry name" value="CarboxyPept-like_regulatory"/>
</dbReference>
<reference evidence="9 10" key="1">
    <citation type="submission" date="2017-04" db="EMBL/GenBank/DDBJ databases">
        <authorList>
            <person name="Afonso C.L."/>
            <person name="Miller P.J."/>
            <person name="Scott M.A."/>
            <person name="Spackman E."/>
            <person name="Goraichik I."/>
            <person name="Dimitrov K.M."/>
            <person name="Suarez D.L."/>
            <person name="Swayne D.E."/>
        </authorList>
    </citation>
    <scope>NUCLEOTIDE SEQUENCE [LARGE SCALE GENOMIC DNA]</scope>
    <source>
        <strain evidence="9 10">DSM 22418</strain>
    </source>
</reference>
<keyword evidence="4 7" id="KW-0812">Transmembrane</keyword>
<evidence type="ECO:0000256" key="6">
    <source>
        <dbReference type="ARBA" id="ARBA00023237"/>
    </source>
</evidence>
<evidence type="ECO:0000256" key="2">
    <source>
        <dbReference type="ARBA" id="ARBA00022448"/>
    </source>
</evidence>
<dbReference type="Gene3D" id="2.170.130.10">
    <property type="entry name" value="TonB-dependent receptor, plug domain"/>
    <property type="match status" value="1"/>
</dbReference>
<evidence type="ECO:0000256" key="1">
    <source>
        <dbReference type="ARBA" id="ARBA00004571"/>
    </source>
</evidence>
<keyword evidence="5 7" id="KW-0472">Membrane</keyword>
<dbReference type="InterPro" id="IPR036942">
    <property type="entry name" value="Beta-barrel_TonB_sf"/>
</dbReference>
<comment type="similarity">
    <text evidence="7">Belongs to the TonB-dependent receptor family.</text>
</comment>
<name>A0A1X7I663_9SPHI</name>
<evidence type="ECO:0000256" key="3">
    <source>
        <dbReference type="ARBA" id="ARBA00022452"/>
    </source>
</evidence>
<protein>
    <submittedName>
        <fullName evidence="9">TonB-linked outer membrane protein, SusC/RagA family</fullName>
    </submittedName>
</protein>
<dbReference type="Proteomes" id="UP000192980">
    <property type="component" value="Unassembled WGS sequence"/>
</dbReference>
<dbReference type="SUPFAM" id="SSF49464">
    <property type="entry name" value="Carboxypeptidase regulatory domain-like"/>
    <property type="match status" value="1"/>
</dbReference>
<dbReference type="STRING" id="561061.SAMN05660862_0501"/>
<evidence type="ECO:0000259" key="8">
    <source>
        <dbReference type="Pfam" id="PF07715"/>
    </source>
</evidence>
<accession>A0A1X7I663</accession>
<feature type="domain" description="TonB-dependent receptor plug" evidence="8">
    <location>
        <begin position="231"/>
        <end position="340"/>
    </location>
</feature>
<dbReference type="NCBIfam" id="TIGR04057">
    <property type="entry name" value="SusC_RagA_signa"/>
    <property type="match status" value="1"/>
</dbReference>
<gene>
    <name evidence="9" type="ORF">SAMN05660862_0501</name>
</gene>
<dbReference type="InterPro" id="IPR037066">
    <property type="entry name" value="Plug_dom_sf"/>
</dbReference>
<dbReference type="InterPro" id="IPR039426">
    <property type="entry name" value="TonB-dep_rcpt-like"/>
</dbReference>
<proteinExistence type="inferred from homology"/>
<evidence type="ECO:0000256" key="4">
    <source>
        <dbReference type="ARBA" id="ARBA00022692"/>
    </source>
</evidence>
<dbReference type="GO" id="GO:0009279">
    <property type="term" value="C:cell outer membrane"/>
    <property type="evidence" value="ECO:0007669"/>
    <property type="project" value="UniProtKB-SubCell"/>
</dbReference>
<dbReference type="NCBIfam" id="TIGR04056">
    <property type="entry name" value="OMP_RagA_SusC"/>
    <property type="match status" value="1"/>
</dbReference>
<evidence type="ECO:0000256" key="7">
    <source>
        <dbReference type="PROSITE-ProRule" id="PRU01360"/>
    </source>
</evidence>
<evidence type="ECO:0000313" key="9">
    <source>
        <dbReference type="EMBL" id="SMG09984.1"/>
    </source>
</evidence>
<evidence type="ECO:0000313" key="10">
    <source>
        <dbReference type="Proteomes" id="UP000192980"/>
    </source>
</evidence>
<comment type="subcellular location">
    <subcellularLocation>
        <location evidence="1 7">Cell outer membrane</location>
        <topology evidence="1 7">Multi-pass membrane protein</topology>
    </subcellularLocation>
</comment>
<dbReference type="Pfam" id="PF07715">
    <property type="entry name" value="Plug"/>
    <property type="match status" value="1"/>
</dbReference>
<keyword evidence="2 7" id="KW-0813">Transport</keyword>
<dbReference type="InterPro" id="IPR023996">
    <property type="entry name" value="TonB-dep_OMP_SusC/RagA"/>
</dbReference>
<dbReference type="InterPro" id="IPR012910">
    <property type="entry name" value="Plug_dom"/>
</dbReference>
<dbReference type="InterPro" id="IPR023997">
    <property type="entry name" value="TonB-dep_OMP_SusC/RagA_CS"/>
</dbReference>
<keyword evidence="3 7" id="KW-1134">Transmembrane beta strand</keyword>
<sequence length="1142" mass="127761">MYEKKRLGIGYPHDLPILKIPLYMKLTWMLLLVVIMHASATSFGQRITITGKKVDLSRLLKEFERKSGYTVFYAQGLLPRQATVDAHYVQADALHVLRDVLTPFELDFKRKDRSLVLIRKIKVAQLNPITTDWLTPVVQQQPITGVVKGAGGVALSNVTVKIKNSDLQTRTDDQGQFSLQVNQFPAILEISFLGYDRKEIIVQKGGPIDIVLTEKVTDVDEVVVIGYGEVKKKDLTGSVVNVKMSDIRDAPVLSADLALQGRVPGADIMASSGEPGAATSIRIRGTRSITATNEPLIVVDGVLDGVTNLADINIADIESISVLKDASATAIYGSRGSNGVIIVTTKQGKAGKDNITWRSTFGLSQLPRKLDIMNASQFAQYRNDFALFTTSDPYGNITENSPMSDYPFPDPSALGKGTDWVDEITRIAPYHTHNLSLSGGSSRSTYYASVAYDNTQGIIQESGLGRFTGRLNLDYKLFPWMKVGIKTNYTKRDEDQNLVAIGGTTWWSGAIYLNPLIKVYDNFNDLWYSGQKFNSPRSILDLDVIRNVKRDGITNTGYIEVEPIKNLKVNSQLTYYYYGQHTYRYDPGNMPAKAENEGGTAYRGEFTEENLMSQTTVNYQKKWDDIHSLDFTAGFIGQKVSSNNFTLQGEGYQSDAILWNNMNAIPDKENYVAGTGNESKTSMSYLARANYNYKSKYYLTVTGRRDGASNFAPNKKWAFFPSAALKWTVSNEEFLKDVTWLSDFSIRASGGRTGNDGISSYRSLAALSSSTNGYLFNGSQPVAFYPSRLASEELSWEKTDMYNIATDISLFKGRVNMTLEAYLSYTKDLLLDVQTPTQTGYTTRFANVGKTSNRGVEFSVETRNIEKTDFSWSTTFSVSHNKQRVDDIGHYDYVNVYGAAGNNSYMMYGYVKDYPLNALWGFQYAGTWKSQEEINRNKVTKAYVSASNQQYRLGSARYIDSNHDGVFNEKDLIYLGNADPLIYGGLQNNFRYKKLSLGVFLNYSLGGKIYNISEQWMGNGGNFTNQYTYMLDNWHPIRNPNSDIPRAGSTDNIASNRMVYDASYLRLKSVSIGYTFDMSKITKSKLKDIQLGLAGENLFVWKKYNGFDPDVSSQSSTSTLRRVDIGAYPKPRTIVGSIQIRY</sequence>
<dbReference type="Gene3D" id="2.60.40.1120">
    <property type="entry name" value="Carboxypeptidase-like, regulatory domain"/>
    <property type="match status" value="1"/>
</dbReference>